<keyword evidence="1" id="KW-0812">Transmembrane</keyword>
<evidence type="ECO:0000313" key="3">
    <source>
        <dbReference type="Proteomes" id="UP000316916"/>
    </source>
</evidence>
<feature type="transmembrane region" description="Helical" evidence="1">
    <location>
        <begin position="58"/>
        <end position="79"/>
    </location>
</feature>
<proteinExistence type="predicted"/>
<reference evidence="2 3" key="1">
    <citation type="submission" date="2017-05" db="EMBL/GenBank/DDBJ databases">
        <authorList>
            <person name="Varghese N."/>
            <person name="Submissions S."/>
        </authorList>
    </citation>
    <scope>NUCLEOTIDE SEQUENCE [LARGE SCALE GENOMIC DNA]</scope>
    <source>
        <strain evidence="2 3">DSM 29371</strain>
    </source>
</reference>
<evidence type="ECO:0000256" key="1">
    <source>
        <dbReference type="SAM" id="Phobius"/>
    </source>
</evidence>
<dbReference type="Proteomes" id="UP000316916">
    <property type="component" value="Unassembled WGS sequence"/>
</dbReference>
<name>A0A521EWT6_9FLAO</name>
<accession>A0A521EWT6</accession>
<keyword evidence="3" id="KW-1185">Reference proteome</keyword>
<gene>
    <name evidence="2" type="ORF">SAMN06265171_11028</name>
</gene>
<keyword evidence="1" id="KW-0472">Membrane</keyword>
<keyword evidence="1" id="KW-1133">Transmembrane helix</keyword>
<dbReference type="AlphaFoldDB" id="A0A521EWT6"/>
<protein>
    <submittedName>
        <fullName evidence="2">Uncharacterized protein</fullName>
    </submittedName>
</protein>
<dbReference type="RefSeq" id="WP_228451603.1">
    <property type="nucleotide sequence ID" value="NZ_FXTC01000010.1"/>
</dbReference>
<dbReference type="EMBL" id="FXTC01000010">
    <property type="protein sequence ID" value="SMO87881.1"/>
    <property type="molecule type" value="Genomic_DNA"/>
</dbReference>
<evidence type="ECO:0000313" key="2">
    <source>
        <dbReference type="EMBL" id="SMO87881.1"/>
    </source>
</evidence>
<feature type="transmembrane region" description="Helical" evidence="1">
    <location>
        <begin position="28"/>
        <end position="46"/>
    </location>
</feature>
<organism evidence="2 3">
    <name type="scientific">Chryseobacterium rhizoplanae</name>
    <dbReference type="NCBI Taxonomy" id="1609531"/>
    <lineage>
        <taxon>Bacteria</taxon>
        <taxon>Pseudomonadati</taxon>
        <taxon>Bacteroidota</taxon>
        <taxon>Flavobacteriia</taxon>
        <taxon>Flavobacteriales</taxon>
        <taxon>Weeksellaceae</taxon>
        <taxon>Chryseobacterium group</taxon>
        <taxon>Chryseobacterium</taxon>
    </lineage>
</organism>
<sequence length="173" mass="20656">MDIRDRYKFEENGSEISFMPNYNFLRTLVWWLALGVIALPVILYYFKGKTSGDQFKMAMGLWTIYMIYFLFDLLFRVPVKYIFDKSERCIYRKLLLSKKLMNFDEMTYFINDERGGYYYSIGKKRNQFVKNYRISNYFSGSKASGRREGEYIEKILCPILNAVGIPLNQQSEQ</sequence>